<evidence type="ECO:0000313" key="2">
    <source>
        <dbReference type="Proteomes" id="UP000016932"/>
    </source>
</evidence>
<name>M3B7K6_PSEFD</name>
<dbReference type="HOGENOM" id="CLU_1475765_0_0_1"/>
<dbReference type="VEuPathDB" id="FungiDB:MYCFIDRAFT_206463"/>
<evidence type="ECO:0000313" key="1">
    <source>
        <dbReference type="EMBL" id="EME85287.1"/>
    </source>
</evidence>
<keyword evidence="2" id="KW-1185">Reference proteome</keyword>
<dbReference type="Proteomes" id="UP000016932">
    <property type="component" value="Unassembled WGS sequence"/>
</dbReference>
<accession>M3B7K6</accession>
<gene>
    <name evidence="1" type="ORF">MYCFIDRAFT_206463</name>
</gene>
<dbReference type="KEGG" id="pfj:MYCFIDRAFT_206463"/>
<dbReference type="GeneID" id="19336481"/>
<proteinExistence type="predicted"/>
<sequence length="183" mass="21119">MLLHTRRPQIPVFFFSFICLGKSKQHDINFFFLAGWMGWDGMDGMGYLLFFLDGFRESERERRGEIKASILLVFFFPSHRQGCGGGGGGGRHREKNLKVLMVGSWVGSGVVDGSMCRCVWIEWDGIGWDGMERDGVGRWEKEGRYLTLLDSSNASFMFLLDYYPTYLLTMSERFFSFAYGYIR</sequence>
<protein>
    <submittedName>
        <fullName evidence="1">Uncharacterized protein</fullName>
    </submittedName>
</protein>
<dbReference type="AlphaFoldDB" id="M3B7K6"/>
<dbReference type="RefSeq" id="XP_007922947.1">
    <property type="nucleotide sequence ID" value="XM_007924756.1"/>
</dbReference>
<organism evidence="1 2">
    <name type="scientific">Pseudocercospora fijiensis (strain CIRAD86)</name>
    <name type="common">Black leaf streak disease fungus</name>
    <name type="synonym">Mycosphaerella fijiensis</name>
    <dbReference type="NCBI Taxonomy" id="383855"/>
    <lineage>
        <taxon>Eukaryota</taxon>
        <taxon>Fungi</taxon>
        <taxon>Dikarya</taxon>
        <taxon>Ascomycota</taxon>
        <taxon>Pezizomycotina</taxon>
        <taxon>Dothideomycetes</taxon>
        <taxon>Dothideomycetidae</taxon>
        <taxon>Mycosphaerellales</taxon>
        <taxon>Mycosphaerellaceae</taxon>
        <taxon>Pseudocercospora</taxon>
    </lineage>
</organism>
<dbReference type="EMBL" id="KB446556">
    <property type="protein sequence ID" value="EME85287.1"/>
    <property type="molecule type" value="Genomic_DNA"/>
</dbReference>
<reference evidence="1 2" key="1">
    <citation type="journal article" date="2012" name="PLoS Pathog.">
        <title>Diverse lifestyles and strategies of plant pathogenesis encoded in the genomes of eighteen Dothideomycetes fungi.</title>
        <authorList>
            <person name="Ohm R.A."/>
            <person name="Feau N."/>
            <person name="Henrissat B."/>
            <person name="Schoch C.L."/>
            <person name="Horwitz B.A."/>
            <person name="Barry K.W."/>
            <person name="Condon B.J."/>
            <person name="Copeland A.C."/>
            <person name="Dhillon B."/>
            <person name="Glaser F."/>
            <person name="Hesse C.N."/>
            <person name="Kosti I."/>
            <person name="LaButti K."/>
            <person name="Lindquist E.A."/>
            <person name="Lucas S."/>
            <person name="Salamov A.A."/>
            <person name="Bradshaw R.E."/>
            <person name="Ciuffetti L."/>
            <person name="Hamelin R.C."/>
            <person name="Kema G.H.J."/>
            <person name="Lawrence C."/>
            <person name="Scott J.A."/>
            <person name="Spatafora J.W."/>
            <person name="Turgeon B.G."/>
            <person name="de Wit P.J.G.M."/>
            <person name="Zhong S."/>
            <person name="Goodwin S.B."/>
            <person name="Grigoriev I.V."/>
        </authorList>
    </citation>
    <scope>NUCLEOTIDE SEQUENCE [LARGE SCALE GENOMIC DNA]</scope>
    <source>
        <strain evidence="1 2">CIRAD86</strain>
    </source>
</reference>